<dbReference type="InterPro" id="IPR053176">
    <property type="entry name" value="T6SS_TssE1-like"/>
</dbReference>
<gene>
    <name evidence="3" type="primary">tssE</name>
    <name evidence="3" type="ORF">OQ497_04450</name>
</gene>
<name>A0ABT3QD45_9PROT</name>
<dbReference type="SUPFAM" id="SSF160719">
    <property type="entry name" value="gpW/gp25-like"/>
    <property type="match status" value="1"/>
</dbReference>
<keyword evidence="4" id="KW-1185">Reference proteome</keyword>
<protein>
    <submittedName>
        <fullName evidence="3">Type VI secretion system baseplate subunit TssE</fullName>
    </submittedName>
</protein>
<reference evidence="3 4" key="1">
    <citation type="submission" date="2022-11" db="EMBL/GenBank/DDBJ databases">
        <title>Genome sequencing of Acetobacter type strain.</title>
        <authorList>
            <person name="Heo J."/>
            <person name="Lee D."/>
            <person name="Han B.-H."/>
            <person name="Hong S.-B."/>
            <person name="Kwon S.-W."/>
        </authorList>
    </citation>
    <scope>NUCLEOTIDE SEQUENCE [LARGE SCALE GENOMIC DNA]</scope>
    <source>
        <strain evidence="3 4">KACC 21253</strain>
    </source>
</reference>
<dbReference type="Proteomes" id="UP001301152">
    <property type="component" value="Unassembled WGS sequence"/>
</dbReference>
<feature type="compositionally biased region" description="Polar residues" evidence="1">
    <location>
        <begin position="11"/>
        <end position="24"/>
    </location>
</feature>
<sequence>MNKRKDRIRQPASQNSRQSDTQNTPVRLSVFDRLIAPESAQASITNSRTGIKTLQNAVLRDVSLLLNSRRCWYQPSREQKDLRRSLLTYGVPDFTSGELGEQDNREMLRAAIEQTITRFETRLNNVRVALREERDRSHGVLKLRIDALLHVEPLQTPICFDTVIDLASAHADVLLNEVV</sequence>
<feature type="domain" description="IraD/Gp25-like" evidence="2">
    <location>
        <begin position="54"/>
        <end position="153"/>
    </location>
</feature>
<organism evidence="3 4">
    <name type="scientific">Acetobacter thailandicus</name>
    <dbReference type="NCBI Taxonomy" id="1502842"/>
    <lineage>
        <taxon>Bacteria</taxon>
        <taxon>Pseudomonadati</taxon>
        <taxon>Pseudomonadota</taxon>
        <taxon>Alphaproteobacteria</taxon>
        <taxon>Acetobacterales</taxon>
        <taxon>Acetobacteraceae</taxon>
        <taxon>Acetobacter</taxon>
    </lineage>
</organism>
<feature type="region of interest" description="Disordered" evidence="1">
    <location>
        <begin position="1"/>
        <end position="24"/>
    </location>
</feature>
<accession>A0ABT3QD45</accession>
<dbReference type="Gene3D" id="3.10.450.40">
    <property type="match status" value="1"/>
</dbReference>
<dbReference type="PANTHER" id="PTHR38595:SF1">
    <property type="entry name" value="TYPE VI SECRETION SYSTEM COMPONENT TSSE1"/>
    <property type="match status" value="1"/>
</dbReference>
<dbReference type="PANTHER" id="PTHR38595">
    <property type="entry name" value="CYTOPLASMIC PROTEIN-RELATED"/>
    <property type="match status" value="1"/>
</dbReference>
<dbReference type="Pfam" id="PF04965">
    <property type="entry name" value="GPW_gp25"/>
    <property type="match status" value="1"/>
</dbReference>
<comment type="caution">
    <text evidence="3">The sequence shown here is derived from an EMBL/GenBank/DDBJ whole genome shotgun (WGS) entry which is preliminary data.</text>
</comment>
<dbReference type="InterPro" id="IPR007048">
    <property type="entry name" value="IraD/Gp25-like"/>
</dbReference>
<evidence type="ECO:0000256" key="1">
    <source>
        <dbReference type="SAM" id="MobiDB-lite"/>
    </source>
</evidence>
<evidence type="ECO:0000313" key="4">
    <source>
        <dbReference type="Proteomes" id="UP001301152"/>
    </source>
</evidence>
<dbReference type="InterPro" id="IPR017737">
    <property type="entry name" value="TssE1-like"/>
</dbReference>
<evidence type="ECO:0000259" key="2">
    <source>
        <dbReference type="Pfam" id="PF04965"/>
    </source>
</evidence>
<dbReference type="EMBL" id="JAPIUZ010000001">
    <property type="protein sequence ID" value="MCX2563214.1"/>
    <property type="molecule type" value="Genomic_DNA"/>
</dbReference>
<proteinExistence type="predicted"/>
<dbReference type="RefSeq" id="WP_173558991.1">
    <property type="nucleotide sequence ID" value="NZ_JAERKX010000004.1"/>
</dbReference>
<evidence type="ECO:0000313" key="3">
    <source>
        <dbReference type="EMBL" id="MCX2563214.1"/>
    </source>
</evidence>
<dbReference type="NCBIfam" id="TIGR03357">
    <property type="entry name" value="VI_zyme"/>
    <property type="match status" value="1"/>
</dbReference>